<name>A0A538U3S4_UNCEI</name>
<sequence length="291" mass="31418">EGFHAADLELLSARSIAPEDDASATEDARRVGRVDGGFGAVVAWLGRDLGASLRLRSPVRAIRWRPGFVEVTTRGAPILRARTAIVTVPVGVLVRPASAGGIRFEPEPARVRAALTGFAMGSVVRVTFAFAHDPWERIAHGGARRLSFVQLFGDSFQVAWTAYPRRAPLVVLWCGGPRAGALARDGRAAVLATARRELAHALRTSPTALRSSLRGAWWHDWDRDPCARGAYAYARVGGEDASRRLARPEEDTLFFAGEATDPEGGTVDAALASGWRAARQVRSRLHGARTR</sequence>
<dbReference type="SUPFAM" id="SSF54373">
    <property type="entry name" value="FAD-linked reductases, C-terminal domain"/>
    <property type="match status" value="1"/>
</dbReference>
<proteinExistence type="predicted"/>
<protein>
    <submittedName>
        <fullName evidence="2">FAD-dependent oxidoreductase</fullName>
    </submittedName>
</protein>
<dbReference type="GO" id="GO:0016491">
    <property type="term" value="F:oxidoreductase activity"/>
    <property type="evidence" value="ECO:0007669"/>
    <property type="project" value="InterPro"/>
</dbReference>
<reference evidence="2 3" key="1">
    <citation type="journal article" date="2019" name="Nat. Microbiol.">
        <title>Mediterranean grassland soil C-N compound turnover is dependent on rainfall and depth, and is mediated by genomically divergent microorganisms.</title>
        <authorList>
            <person name="Diamond S."/>
            <person name="Andeer P.F."/>
            <person name="Li Z."/>
            <person name="Crits-Christoph A."/>
            <person name="Burstein D."/>
            <person name="Anantharaman K."/>
            <person name="Lane K.R."/>
            <person name="Thomas B.C."/>
            <person name="Pan C."/>
            <person name="Northen T.R."/>
            <person name="Banfield J.F."/>
        </authorList>
    </citation>
    <scope>NUCLEOTIDE SEQUENCE [LARGE SCALE GENOMIC DNA]</scope>
    <source>
        <strain evidence="2">WS_10</strain>
    </source>
</reference>
<dbReference type="Pfam" id="PF01593">
    <property type="entry name" value="Amino_oxidase"/>
    <property type="match status" value="1"/>
</dbReference>
<accession>A0A538U3S4</accession>
<dbReference type="AlphaFoldDB" id="A0A538U3S4"/>
<dbReference type="PANTHER" id="PTHR10742">
    <property type="entry name" value="FLAVIN MONOAMINE OXIDASE"/>
    <property type="match status" value="1"/>
</dbReference>
<comment type="caution">
    <text evidence="2">The sequence shown here is derived from an EMBL/GenBank/DDBJ whole genome shotgun (WGS) entry which is preliminary data.</text>
</comment>
<dbReference type="Gene3D" id="3.50.50.60">
    <property type="entry name" value="FAD/NAD(P)-binding domain"/>
    <property type="match status" value="1"/>
</dbReference>
<feature type="domain" description="Amine oxidase" evidence="1">
    <location>
        <begin position="2"/>
        <end position="281"/>
    </location>
</feature>
<dbReference type="InterPro" id="IPR002937">
    <property type="entry name" value="Amino_oxidase"/>
</dbReference>
<feature type="non-terminal residue" evidence="2">
    <location>
        <position position="1"/>
    </location>
</feature>
<dbReference type="Proteomes" id="UP000319836">
    <property type="component" value="Unassembled WGS sequence"/>
</dbReference>
<gene>
    <name evidence="2" type="ORF">E6K80_08270</name>
</gene>
<dbReference type="InterPro" id="IPR050281">
    <property type="entry name" value="Flavin_monoamine_oxidase"/>
</dbReference>
<dbReference type="PANTHER" id="PTHR10742:SF410">
    <property type="entry name" value="LYSINE-SPECIFIC HISTONE DEMETHYLASE 2"/>
    <property type="match status" value="1"/>
</dbReference>
<organism evidence="2 3">
    <name type="scientific">Eiseniibacteriota bacterium</name>
    <dbReference type="NCBI Taxonomy" id="2212470"/>
    <lineage>
        <taxon>Bacteria</taxon>
        <taxon>Candidatus Eiseniibacteriota</taxon>
    </lineage>
</organism>
<evidence type="ECO:0000259" key="1">
    <source>
        <dbReference type="Pfam" id="PF01593"/>
    </source>
</evidence>
<dbReference type="InterPro" id="IPR036188">
    <property type="entry name" value="FAD/NAD-bd_sf"/>
</dbReference>
<dbReference type="EMBL" id="VBPA01000197">
    <property type="protein sequence ID" value="TMQ70525.1"/>
    <property type="molecule type" value="Genomic_DNA"/>
</dbReference>
<evidence type="ECO:0000313" key="3">
    <source>
        <dbReference type="Proteomes" id="UP000319836"/>
    </source>
</evidence>
<dbReference type="SUPFAM" id="SSF51905">
    <property type="entry name" value="FAD/NAD(P)-binding domain"/>
    <property type="match status" value="1"/>
</dbReference>
<evidence type="ECO:0000313" key="2">
    <source>
        <dbReference type="EMBL" id="TMQ70525.1"/>
    </source>
</evidence>